<keyword evidence="1" id="KW-0812">Transmembrane</keyword>
<sequence>MTTQQKTGSETIGAAGPKSKMTLFKDDRAEDIGAIILTVLIVAVIVLLKMK</sequence>
<protein>
    <submittedName>
        <fullName evidence="2">Uncharacterized protein</fullName>
    </submittedName>
</protein>
<keyword evidence="1" id="KW-0472">Membrane</keyword>
<comment type="caution">
    <text evidence="2">The sequence shown here is derived from an EMBL/GenBank/DDBJ whole genome shotgun (WGS) entry which is preliminary data.</text>
</comment>
<proteinExistence type="predicted"/>
<keyword evidence="1" id="KW-1133">Transmembrane helix</keyword>
<name>A0A1J5T3J2_9ZZZZ</name>
<evidence type="ECO:0000256" key="1">
    <source>
        <dbReference type="SAM" id="Phobius"/>
    </source>
</evidence>
<accession>A0A1J5T3J2</accession>
<evidence type="ECO:0000313" key="2">
    <source>
        <dbReference type="EMBL" id="OIR14715.1"/>
    </source>
</evidence>
<dbReference type="EMBL" id="MLJW01000011">
    <property type="protein sequence ID" value="OIR14715.1"/>
    <property type="molecule type" value="Genomic_DNA"/>
</dbReference>
<dbReference type="AlphaFoldDB" id="A0A1J5T3J2"/>
<reference evidence="2" key="1">
    <citation type="submission" date="2016-10" db="EMBL/GenBank/DDBJ databases">
        <title>Sequence of Gallionella enrichment culture.</title>
        <authorList>
            <person name="Poehlein A."/>
            <person name="Muehling M."/>
            <person name="Daniel R."/>
        </authorList>
    </citation>
    <scope>NUCLEOTIDE SEQUENCE</scope>
</reference>
<gene>
    <name evidence="2" type="ORF">GALL_45210</name>
</gene>
<feature type="transmembrane region" description="Helical" evidence="1">
    <location>
        <begin position="32"/>
        <end position="48"/>
    </location>
</feature>
<organism evidence="2">
    <name type="scientific">mine drainage metagenome</name>
    <dbReference type="NCBI Taxonomy" id="410659"/>
    <lineage>
        <taxon>unclassified sequences</taxon>
        <taxon>metagenomes</taxon>
        <taxon>ecological metagenomes</taxon>
    </lineage>
</organism>